<feature type="domain" description="General secretion pathway GspH" evidence="12">
    <location>
        <begin position="43"/>
        <end position="162"/>
    </location>
</feature>
<dbReference type="NCBIfam" id="TIGR02532">
    <property type="entry name" value="IV_pilin_GFxxxE"/>
    <property type="match status" value="1"/>
</dbReference>
<evidence type="ECO:0000256" key="4">
    <source>
        <dbReference type="ARBA" id="ARBA00022481"/>
    </source>
</evidence>
<comment type="similarity">
    <text evidence="9">Belongs to the GSP H family.</text>
</comment>
<evidence type="ECO:0000256" key="1">
    <source>
        <dbReference type="ARBA" id="ARBA00004377"/>
    </source>
</evidence>
<dbReference type="Gene3D" id="3.55.40.10">
    <property type="entry name" value="minor pseudopilin epsh domain"/>
    <property type="match status" value="1"/>
</dbReference>
<sequence>MKRTFSGFSLIELTVVIAIMAITAYLAMPSFYQWKHKHNVETAVSTLMDAINFTRYTAIETNSTITLCPTKDHQTCSNDWQGALMIFKDFDKNRQLDTDEELIRLETLNLQGYIKSESWFGSHRYLQMTPGGLTNNQNGRYTICPKNGDSHLARQIIINRRGKARLAKDWNQDGVVDGSQGHPVSCTNKAA</sequence>
<protein>
    <recommendedName>
        <fullName evidence="2">Type II secretion system protein H</fullName>
    </recommendedName>
    <alternativeName>
        <fullName evidence="10">General secretion pathway protein H</fullName>
    </alternativeName>
</protein>
<evidence type="ECO:0000256" key="5">
    <source>
        <dbReference type="ARBA" id="ARBA00022519"/>
    </source>
</evidence>
<accession>A0ABV7HE80</accession>
<dbReference type="SUPFAM" id="SSF54523">
    <property type="entry name" value="Pili subunits"/>
    <property type="match status" value="1"/>
</dbReference>
<keyword evidence="8 11" id="KW-0472">Membrane</keyword>
<evidence type="ECO:0000259" key="12">
    <source>
        <dbReference type="Pfam" id="PF12019"/>
    </source>
</evidence>
<dbReference type="Pfam" id="PF07963">
    <property type="entry name" value="N_methyl"/>
    <property type="match status" value="1"/>
</dbReference>
<keyword evidence="5" id="KW-0997">Cell inner membrane</keyword>
<name>A0ABV7HE80_9GAMM</name>
<keyword evidence="14" id="KW-1185">Reference proteome</keyword>
<comment type="caution">
    <text evidence="13">The sequence shown here is derived from an EMBL/GenBank/DDBJ whole genome shotgun (WGS) entry which is preliminary data.</text>
</comment>
<keyword evidence="3" id="KW-1003">Cell membrane</keyword>
<dbReference type="Proteomes" id="UP001595476">
    <property type="component" value="Unassembled WGS sequence"/>
</dbReference>
<keyword evidence="7 11" id="KW-1133">Transmembrane helix</keyword>
<gene>
    <name evidence="13" type="ORF">ACFOEK_14220</name>
</gene>
<evidence type="ECO:0000256" key="7">
    <source>
        <dbReference type="ARBA" id="ARBA00022989"/>
    </source>
</evidence>
<evidence type="ECO:0000256" key="9">
    <source>
        <dbReference type="ARBA" id="ARBA00025772"/>
    </source>
</evidence>
<evidence type="ECO:0000256" key="2">
    <source>
        <dbReference type="ARBA" id="ARBA00021549"/>
    </source>
</evidence>
<comment type="subcellular location">
    <subcellularLocation>
        <location evidence="1">Cell inner membrane</location>
        <topology evidence="1">Single-pass membrane protein</topology>
    </subcellularLocation>
</comment>
<dbReference type="InterPro" id="IPR022346">
    <property type="entry name" value="T2SS_GspH"/>
</dbReference>
<proteinExistence type="inferred from homology"/>
<evidence type="ECO:0000313" key="14">
    <source>
        <dbReference type="Proteomes" id="UP001595476"/>
    </source>
</evidence>
<dbReference type="Pfam" id="PF12019">
    <property type="entry name" value="GspH"/>
    <property type="match status" value="1"/>
</dbReference>
<organism evidence="13 14">
    <name type="scientific">Litoribrevibacter euphylliae</name>
    <dbReference type="NCBI Taxonomy" id="1834034"/>
    <lineage>
        <taxon>Bacteria</taxon>
        <taxon>Pseudomonadati</taxon>
        <taxon>Pseudomonadota</taxon>
        <taxon>Gammaproteobacteria</taxon>
        <taxon>Oceanospirillales</taxon>
        <taxon>Oceanospirillaceae</taxon>
        <taxon>Litoribrevibacter</taxon>
    </lineage>
</organism>
<keyword evidence="6 11" id="KW-0812">Transmembrane</keyword>
<dbReference type="RefSeq" id="WP_386722072.1">
    <property type="nucleotide sequence ID" value="NZ_JBHRSZ010000006.1"/>
</dbReference>
<dbReference type="InterPro" id="IPR045584">
    <property type="entry name" value="Pilin-like"/>
</dbReference>
<keyword evidence="4" id="KW-0488">Methylation</keyword>
<evidence type="ECO:0000313" key="13">
    <source>
        <dbReference type="EMBL" id="MFC3152189.1"/>
    </source>
</evidence>
<evidence type="ECO:0000256" key="8">
    <source>
        <dbReference type="ARBA" id="ARBA00023136"/>
    </source>
</evidence>
<evidence type="ECO:0000256" key="11">
    <source>
        <dbReference type="SAM" id="Phobius"/>
    </source>
</evidence>
<feature type="transmembrane region" description="Helical" evidence="11">
    <location>
        <begin position="6"/>
        <end position="28"/>
    </location>
</feature>
<evidence type="ECO:0000256" key="3">
    <source>
        <dbReference type="ARBA" id="ARBA00022475"/>
    </source>
</evidence>
<reference evidence="14" key="1">
    <citation type="journal article" date="2019" name="Int. J. Syst. Evol. Microbiol.">
        <title>The Global Catalogue of Microorganisms (GCM) 10K type strain sequencing project: providing services to taxonomists for standard genome sequencing and annotation.</title>
        <authorList>
            <consortium name="The Broad Institute Genomics Platform"/>
            <consortium name="The Broad Institute Genome Sequencing Center for Infectious Disease"/>
            <person name="Wu L."/>
            <person name="Ma J."/>
        </authorList>
    </citation>
    <scope>NUCLEOTIDE SEQUENCE [LARGE SCALE GENOMIC DNA]</scope>
    <source>
        <strain evidence="14">KCTC 52438</strain>
    </source>
</reference>
<evidence type="ECO:0000256" key="10">
    <source>
        <dbReference type="ARBA" id="ARBA00030775"/>
    </source>
</evidence>
<dbReference type="InterPro" id="IPR012902">
    <property type="entry name" value="N_methyl_site"/>
</dbReference>
<dbReference type="EMBL" id="JBHRSZ010000006">
    <property type="protein sequence ID" value="MFC3152189.1"/>
    <property type="molecule type" value="Genomic_DNA"/>
</dbReference>
<evidence type="ECO:0000256" key="6">
    <source>
        <dbReference type="ARBA" id="ARBA00022692"/>
    </source>
</evidence>